<evidence type="ECO:0000313" key="7">
    <source>
        <dbReference type="EMBL" id="SEC48871.1"/>
    </source>
</evidence>
<evidence type="ECO:0000256" key="1">
    <source>
        <dbReference type="ARBA" id="ARBA00021292"/>
    </source>
</evidence>
<dbReference type="InterPro" id="IPR001296">
    <property type="entry name" value="Glyco_trans_1"/>
</dbReference>
<dbReference type="Pfam" id="PF13439">
    <property type="entry name" value="Glyco_transf_4"/>
    <property type="match status" value="1"/>
</dbReference>
<feature type="domain" description="Glycosyl transferase family 1" evidence="5">
    <location>
        <begin position="198"/>
        <end position="347"/>
    </location>
</feature>
<dbReference type="AlphaFoldDB" id="A0A1H4SYC1"/>
<protein>
    <recommendedName>
        <fullName evidence="1">D-inositol 3-phosphate glycosyltransferase</fullName>
    </recommendedName>
</protein>
<feature type="domain" description="Glycosyltransferase subfamily 4-like N-terminal" evidence="6">
    <location>
        <begin position="18"/>
        <end position="186"/>
    </location>
</feature>
<keyword evidence="3 7" id="KW-0808">Transferase</keyword>
<dbReference type="CDD" id="cd03814">
    <property type="entry name" value="GT4-like"/>
    <property type="match status" value="1"/>
</dbReference>
<evidence type="ECO:0000259" key="6">
    <source>
        <dbReference type="Pfam" id="PF13439"/>
    </source>
</evidence>
<sequence>MESVRIAIVAESFLPLMNGVTHSILRVLDHLQERGDDVLVIAPSSGAEESPAKVSGAAVHRLPAVPLAGYTNVRVALGGVNRVKRILAGFAPDVVHLASPFVLGWRAVQAAQQLGIPTVAVYQTEVPGYAARYGVPFLENWAWQRVEDIHLLSSRTLAPSTFARDQLQGRGIPRVHLWRRGVDTRRFHPSKRDDAWRRSVAPHGERIIGFVGRLAVEKQVEDLQVLADLPGTRLVIVGEGPQREALEKLLPGAVFTGFQGGEDLARLVASFDLFVHPGEFETFCQTIQEAMASGVPVVATGRGGPLDLVDNSRTGWLYQPGDLAQLRGHAADLLGDDVKRQAFARTALQSVQGRTWEAIGRELVTHYEAARDAGVPRLPAPSLALRAAAREGAVRSWARSLVEPPAVFRSPRAQTATAPWAQHRTEPSKKNR</sequence>
<dbReference type="GO" id="GO:1901137">
    <property type="term" value="P:carbohydrate derivative biosynthetic process"/>
    <property type="evidence" value="ECO:0007669"/>
    <property type="project" value="UniProtKB-ARBA"/>
</dbReference>
<accession>A0A1H4SYC1</accession>
<dbReference type="EMBL" id="FNSN01000003">
    <property type="protein sequence ID" value="SEC48871.1"/>
    <property type="molecule type" value="Genomic_DNA"/>
</dbReference>
<dbReference type="GO" id="GO:0016758">
    <property type="term" value="F:hexosyltransferase activity"/>
    <property type="evidence" value="ECO:0007669"/>
    <property type="project" value="TreeGrafter"/>
</dbReference>
<dbReference type="InterPro" id="IPR028098">
    <property type="entry name" value="Glyco_trans_4-like_N"/>
</dbReference>
<evidence type="ECO:0000256" key="2">
    <source>
        <dbReference type="ARBA" id="ARBA00022676"/>
    </source>
</evidence>
<organism evidence="7 8">
    <name type="scientific">Arthrobacter woluwensis</name>
    <dbReference type="NCBI Taxonomy" id="156980"/>
    <lineage>
        <taxon>Bacteria</taxon>
        <taxon>Bacillati</taxon>
        <taxon>Actinomycetota</taxon>
        <taxon>Actinomycetes</taxon>
        <taxon>Micrococcales</taxon>
        <taxon>Micrococcaceae</taxon>
        <taxon>Arthrobacter</taxon>
    </lineage>
</organism>
<evidence type="ECO:0000313" key="8">
    <source>
        <dbReference type="Proteomes" id="UP000182652"/>
    </source>
</evidence>
<reference evidence="7 8" key="1">
    <citation type="submission" date="2016-10" db="EMBL/GenBank/DDBJ databases">
        <authorList>
            <person name="de Groot N.N."/>
        </authorList>
    </citation>
    <scope>NUCLEOTIDE SEQUENCE [LARGE SCALE GENOMIC DNA]</scope>
    <source>
        <strain evidence="7 8">DSM 10495</strain>
    </source>
</reference>
<evidence type="ECO:0000256" key="4">
    <source>
        <dbReference type="SAM" id="MobiDB-lite"/>
    </source>
</evidence>
<keyword evidence="2 7" id="KW-0328">Glycosyltransferase</keyword>
<dbReference type="PANTHER" id="PTHR45947:SF3">
    <property type="entry name" value="SULFOQUINOVOSYL TRANSFERASE SQD2"/>
    <property type="match status" value="1"/>
</dbReference>
<dbReference type="STRING" id="156980.SAMN04489745_2998"/>
<gene>
    <name evidence="7" type="ORF">SAMN04489745_2998</name>
</gene>
<dbReference type="Gene3D" id="3.40.50.2000">
    <property type="entry name" value="Glycogen Phosphorylase B"/>
    <property type="match status" value="2"/>
</dbReference>
<dbReference type="SUPFAM" id="SSF53756">
    <property type="entry name" value="UDP-Glycosyltransferase/glycogen phosphorylase"/>
    <property type="match status" value="1"/>
</dbReference>
<dbReference type="Pfam" id="PF00534">
    <property type="entry name" value="Glycos_transf_1"/>
    <property type="match status" value="1"/>
</dbReference>
<keyword evidence="8" id="KW-1185">Reference proteome</keyword>
<feature type="compositionally biased region" description="Basic and acidic residues" evidence="4">
    <location>
        <begin position="423"/>
        <end position="432"/>
    </location>
</feature>
<proteinExistence type="predicted"/>
<feature type="region of interest" description="Disordered" evidence="4">
    <location>
        <begin position="409"/>
        <end position="432"/>
    </location>
</feature>
<dbReference type="PANTHER" id="PTHR45947">
    <property type="entry name" value="SULFOQUINOVOSYL TRANSFERASE SQD2"/>
    <property type="match status" value="1"/>
</dbReference>
<dbReference type="InterPro" id="IPR050194">
    <property type="entry name" value="Glycosyltransferase_grp1"/>
</dbReference>
<evidence type="ECO:0000256" key="3">
    <source>
        <dbReference type="ARBA" id="ARBA00022679"/>
    </source>
</evidence>
<evidence type="ECO:0000259" key="5">
    <source>
        <dbReference type="Pfam" id="PF00534"/>
    </source>
</evidence>
<dbReference type="Proteomes" id="UP000182652">
    <property type="component" value="Unassembled WGS sequence"/>
</dbReference>
<name>A0A1H4SYC1_9MICC</name>